<gene>
    <name evidence="1" type="ORF">L484_007647</name>
</gene>
<sequence>MVSSTISLSFRGSHSRSKLIVALPIIKLGVCYRSASFLSQLPKEVLILPDHASSQQTSTQKY</sequence>
<proteinExistence type="predicted"/>
<evidence type="ECO:0000313" key="2">
    <source>
        <dbReference type="Proteomes" id="UP000030645"/>
    </source>
</evidence>
<dbReference type="Proteomes" id="UP000030645">
    <property type="component" value="Unassembled WGS sequence"/>
</dbReference>
<name>W9R6Q9_9ROSA</name>
<organism evidence="1 2">
    <name type="scientific">Morus notabilis</name>
    <dbReference type="NCBI Taxonomy" id="981085"/>
    <lineage>
        <taxon>Eukaryota</taxon>
        <taxon>Viridiplantae</taxon>
        <taxon>Streptophyta</taxon>
        <taxon>Embryophyta</taxon>
        <taxon>Tracheophyta</taxon>
        <taxon>Spermatophyta</taxon>
        <taxon>Magnoliopsida</taxon>
        <taxon>eudicotyledons</taxon>
        <taxon>Gunneridae</taxon>
        <taxon>Pentapetalae</taxon>
        <taxon>rosids</taxon>
        <taxon>fabids</taxon>
        <taxon>Rosales</taxon>
        <taxon>Moraceae</taxon>
        <taxon>Moreae</taxon>
        <taxon>Morus</taxon>
    </lineage>
</organism>
<keyword evidence="2" id="KW-1185">Reference proteome</keyword>
<dbReference type="AlphaFoldDB" id="W9R6Q9"/>
<accession>W9R6Q9</accession>
<reference evidence="2" key="1">
    <citation type="submission" date="2013-01" db="EMBL/GenBank/DDBJ databases">
        <title>Draft Genome Sequence of a Mulberry Tree, Morus notabilis C.K. Schneid.</title>
        <authorList>
            <person name="He N."/>
            <person name="Zhao S."/>
        </authorList>
    </citation>
    <scope>NUCLEOTIDE SEQUENCE</scope>
</reference>
<dbReference type="EMBL" id="KE344650">
    <property type="protein sequence ID" value="EXB74641.1"/>
    <property type="molecule type" value="Genomic_DNA"/>
</dbReference>
<evidence type="ECO:0000313" key="1">
    <source>
        <dbReference type="EMBL" id="EXB74641.1"/>
    </source>
</evidence>
<protein>
    <submittedName>
        <fullName evidence="1">Uncharacterized protein</fullName>
    </submittedName>
</protein>